<dbReference type="EMBL" id="MU853893">
    <property type="protein sequence ID" value="KAK3936153.1"/>
    <property type="molecule type" value="Genomic_DNA"/>
</dbReference>
<dbReference type="AlphaFoldDB" id="A0AAN6S148"/>
<keyword evidence="2" id="KW-1185">Reference proteome</keyword>
<proteinExistence type="predicted"/>
<accession>A0AAN6S148</accession>
<dbReference type="Proteomes" id="UP001303473">
    <property type="component" value="Unassembled WGS sequence"/>
</dbReference>
<gene>
    <name evidence="1" type="ORF">QBC46DRAFT_322079</name>
</gene>
<organism evidence="1 2">
    <name type="scientific">Diplogelasinospora grovesii</name>
    <dbReference type="NCBI Taxonomy" id="303347"/>
    <lineage>
        <taxon>Eukaryota</taxon>
        <taxon>Fungi</taxon>
        <taxon>Dikarya</taxon>
        <taxon>Ascomycota</taxon>
        <taxon>Pezizomycotina</taxon>
        <taxon>Sordariomycetes</taxon>
        <taxon>Sordariomycetidae</taxon>
        <taxon>Sordariales</taxon>
        <taxon>Diplogelasinosporaceae</taxon>
        <taxon>Diplogelasinospora</taxon>
    </lineage>
</organism>
<name>A0AAN6S148_9PEZI</name>
<reference evidence="2" key="1">
    <citation type="journal article" date="2023" name="Mol. Phylogenet. Evol.">
        <title>Genome-scale phylogeny and comparative genomics of the fungal order Sordariales.</title>
        <authorList>
            <person name="Hensen N."/>
            <person name="Bonometti L."/>
            <person name="Westerberg I."/>
            <person name="Brannstrom I.O."/>
            <person name="Guillou S."/>
            <person name="Cros-Aarteil S."/>
            <person name="Calhoun S."/>
            <person name="Haridas S."/>
            <person name="Kuo A."/>
            <person name="Mondo S."/>
            <person name="Pangilinan J."/>
            <person name="Riley R."/>
            <person name="LaButti K."/>
            <person name="Andreopoulos B."/>
            <person name="Lipzen A."/>
            <person name="Chen C."/>
            <person name="Yan M."/>
            <person name="Daum C."/>
            <person name="Ng V."/>
            <person name="Clum A."/>
            <person name="Steindorff A."/>
            <person name="Ohm R.A."/>
            <person name="Martin F."/>
            <person name="Silar P."/>
            <person name="Natvig D.O."/>
            <person name="Lalanne C."/>
            <person name="Gautier V."/>
            <person name="Ament-Velasquez S.L."/>
            <person name="Kruys A."/>
            <person name="Hutchinson M.I."/>
            <person name="Powell A.J."/>
            <person name="Barry K."/>
            <person name="Miller A.N."/>
            <person name="Grigoriev I.V."/>
            <person name="Debuchy R."/>
            <person name="Gladieux P."/>
            <person name="Hiltunen Thoren M."/>
            <person name="Johannesson H."/>
        </authorList>
    </citation>
    <scope>NUCLEOTIDE SEQUENCE [LARGE SCALE GENOMIC DNA]</scope>
    <source>
        <strain evidence="2">CBS 340.73</strain>
    </source>
</reference>
<protein>
    <submittedName>
        <fullName evidence="1">Uncharacterized protein</fullName>
    </submittedName>
</protein>
<evidence type="ECO:0000313" key="2">
    <source>
        <dbReference type="Proteomes" id="UP001303473"/>
    </source>
</evidence>
<comment type="caution">
    <text evidence="1">The sequence shown here is derived from an EMBL/GenBank/DDBJ whole genome shotgun (WGS) entry which is preliminary data.</text>
</comment>
<evidence type="ECO:0000313" key="1">
    <source>
        <dbReference type="EMBL" id="KAK3936153.1"/>
    </source>
</evidence>
<sequence length="256" mass="28789">MAGQPLHFWDIDGAAAPLIGNVYYRGEDYTRESDVWHAWEAIPRPYFPDRPPPGGIARYAIQREAYRGLPPSDPQAHKPDVIVVRMQNRQQQPGMPVRADERDVLWIECKAPCQDKPHGWNEVLNEAVGRLTSAHPQRKVFLILAVGMKWMPFLWDPQAQPSALNVVMANRTDSWPVDQRIHLIDAATLPGGQRHAFQSGGNWFVDTRCAYTLNYWAMGQNGQPAFAADMTLLENLFAAIQAAVYNGWNPAEFGSG</sequence>